<organism evidence="7 8">
    <name type="scientific">Hymenoscyphus fraxineus</name>
    <dbReference type="NCBI Taxonomy" id="746836"/>
    <lineage>
        <taxon>Eukaryota</taxon>
        <taxon>Fungi</taxon>
        <taxon>Dikarya</taxon>
        <taxon>Ascomycota</taxon>
        <taxon>Pezizomycotina</taxon>
        <taxon>Leotiomycetes</taxon>
        <taxon>Helotiales</taxon>
        <taxon>Helotiaceae</taxon>
        <taxon>Hymenoscyphus</taxon>
    </lineage>
</organism>
<dbReference type="PROSITE" id="PS00216">
    <property type="entry name" value="SUGAR_TRANSPORT_1"/>
    <property type="match status" value="1"/>
</dbReference>
<evidence type="ECO:0000259" key="6">
    <source>
        <dbReference type="PROSITE" id="PS50850"/>
    </source>
</evidence>
<proteinExistence type="predicted"/>
<keyword evidence="2 5" id="KW-0812">Transmembrane</keyword>
<dbReference type="EMBL" id="CAJVRL010000110">
    <property type="protein sequence ID" value="CAG8961481.1"/>
    <property type="molecule type" value="Genomic_DNA"/>
</dbReference>
<evidence type="ECO:0000256" key="4">
    <source>
        <dbReference type="ARBA" id="ARBA00023136"/>
    </source>
</evidence>
<dbReference type="OrthoDB" id="2441642at2759"/>
<feature type="transmembrane region" description="Helical" evidence="5">
    <location>
        <begin position="119"/>
        <end position="137"/>
    </location>
</feature>
<dbReference type="GO" id="GO:0022857">
    <property type="term" value="F:transmembrane transporter activity"/>
    <property type="evidence" value="ECO:0007669"/>
    <property type="project" value="InterPro"/>
</dbReference>
<feature type="transmembrane region" description="Helical" evidence="5">
    <location>
        <begin position="223"/>
        <end position="243"/>
    </location>
</feature>
<keyword evidence="8" id="KW-1185">Reference proteome</keyword>
<evidence type="ECO:0000256" key="1">
    <source>
        <dbReference type="ARBA" id="ARBA00004141"/>
    </source>
</evidence>
<dbReference type="Gene3D" id="1.20.1250.20">
    <property type="entry name" value="MFS general substrate transporter like domains"/>
    <property type="match status" value="1"/>
</dbReference>
<dbReference type="GO" id="GO:0042908">
    <property type="term" value="P:xenobiotic transport"/>
    <property type="evidence" value="ECO:0007669"/>
    <property type="project" value="UniProtKB-ARBA"/>
</dbReference>
<dbReference type="Proteomes" id="UP000696280">
    <property type="component" value="Unassembled WGS sequence"/>
</dbReference>
<protein>
    <recommendedName>
        <fullName evidence="6">Major facilitator superfamily (MFS) profile domain-containing protein</fullName>
    </recommendedName>
</protein>
<dbReference type="PROSITE" id="PS50850">
    <property type="entry name" value="MFS"/>
    <property type="match status" value="1"/>
</dbReference>
<dbReference type="Pfam" id="PF07690">
    <property type="entry name" value="MFS_1"/>
    <property type="match status" value="1"/>
</dbReference>
<evidence type="ECO:0000313" key="8">
    <source>
        <dbReference type="Proteomes" id="UP000696280"/>
    </source>
</evidence>
<keyword evidence="3 5" id="KW-1133">Transmembrane helix</keyword>
<evidence type="ECO:0000313" key="7">
    <source>
        <dbReference type="EMBL" id="CAG8961481.1"/>
    </source>
</evidence>
<evidence type="ECO:0000256" key="2">
    <source>
        <dbReference type="ARBA" id="ARBA00022692"/>
    </source>
</evidence>
<feature type="transmembrane region" description="Helical" evidence="5">
    <location>
        <begin position="29"/>
        <end position="46"/>
    </location>
</feature>
<dbReference type="InterPro" id="IPR020846">
    <property type="entry name" value="MFS_dom"/>
</dbReference>
<feature type="transmembrane region" description="Helical" evidence="5">
    <location>
        <begin position="263"/>
        <end position="284"/>
    </location>
</feature>
<evidence type="ECO:0000256" key="3">
    <source>
        <dbReference type="ARBA" id="ARBA00022989"/>
    </source>
</evidence>
<dbReference type="PANTHER" id="PTHR23502:SF151">
    <property type="entry name" value="MAJOR FACILITATOR SUPERFAMILY (MFS) PROFILE DOMAIN-CONTAINING PROTEIN"/>
    <property type="match status" value="1"/>
</dbReference>
<dbReference type="InterPro" id="IPR036259">
    <property type="entry name" value="MFS_trans_sf"/>
</dbReference>
<dbReference type="GO" id="GO:0140115">
    <property type="term" value="P:export across plasma membrane"/>
    <property type="evidence" value="ECO:0007669"/>
    <property type="project" value="UniProtKB-ARBA"/>
</dbReference>
<evidence type="ECO:0000256" key="5">
    <source>
        <dbReference type="SAM" id="Phobius"/>
    </source>
</evidence>
<dbReference type="InterPro" id="IPR011701">
    <property type="entry name" value="MFS"/>
</dbReference>
<dbReference type="SUPFAM" id="SSF103473">
    <property type="entry name" value="MFS general substrate transporter"/>
    <property type="match status" value="1"/>
</dbReference>
<gene>
    <name evidence="7" type="ORF">HYFRA_00013933</name>
</gene>
<sequence length="331" mass="36271">MTITLYLVIQGITPSFLAPISDSLGRRPVYLFSFTLYTVASLGLVFSGSSYIALIILRALQSIGGSATLALSYAMVADYTVHSERGRFLGPMMTATNIGPSIGPVIGRGVILATGEPRWALWTLVIFGSSALLLIAFTMRETNRSIVGNGSTSPRGFWRGYWDIFIAWNKGRCDRKSIRGQNHPENSINLDEDRTLSYTDVSSTTITGKGVFKIPNPFMSLKLLFYKDAFTVLYLAASPYASWYSISSSIPLIYGTEYGFNGLLVGCCYLAGGGGILAGGLIAGKLMDWNYNFQSKWLGLEGLTPFSRSQLLYLWAMDGLFNIASTWQFPC</sequence>
<accession>A0A9N9L771</accession>
<reference evidence="7" key="1">
    <citation type="submission" date="2021-07" db="EMBL/GenBank/DDBJ databases">
        <authorList>
            <person name="Durling M."/>
        </authorList>
    </citation>
    <scope>NUCLEOTIDE SEQUENCE</scope>
</reference>
<name>A0A9N9L771_9HELO</name>
<comment type="caution">
    <text evidence="7">The sequence shown here is derived from an EMBL/GenBank/DDBJ whole genome shotgun (WGS) entry which is preliminary data.</text>
</comment>
<dbReference type="PANTHER" id="PTHR23502">
    <property type="entry name" value="MAJOR FACILITATOR SUPERFAMILY"/>
    <property type="match status" value="1"/>
</dbReference>
<dbReference type="InterPro" id="IPR005829">
    <property type="entry name" value="Sugar_transporter_CS"/>
</dbReference>
<dbReference type="GO" id="GO:0005886">
    <property type="term" value="C:plasma membrane"/>
    <property type="evidence" value="ECO:0007669"/>
    <property type="project" value="TreeGrafter"/>
</dbReference>
<comment type="subcellular location">
    <subcellularLocation>
        <location evidence="1">Membrane</location>
        <topology evidence="1">Multi-pass membrane protein</topology>
    </subcellularLocation>
</comment>
<feature type="domain" description="Major facilitator superfamily (MFS) profile" evidence="6">
    <location>
        <begin position="1"/>
        <end position="331"/>
    </location>
</feature>
<feature type="transmembrane region" description="Helical" evidence="5">
    <location>
        <begin position="52"/>
        <end position="76"/>
    </location>
</feature>
<keyword evidence="4 5" id="KW-0472">Membrane</keyword>
<dbReference type="AlphaFoldDB" id="A0A9N9L771"/>